<dbReference type="PANTHER" id="PTHR45651">
    <property type="entry name" value="CYCLIC NUCLEOTIDE-GATED ION CHANNEL 15-RELATED-RELATED"/>
    <property type="match status" value="1"/>
</dbReference>
<dbReference type="GO" id="GO:0016020">
    <property type="term" value="C:membrane"/>
    <property type="evidence" value="ECO:0007669"/>
    <property type="project" value="UniProtKB-SubCell"/>
</dbReference>
<organism evidence="3 4">
    <name type="scientific">Centaurea solstitialis</name>
    <name type="common">yellow star-thistle</name>
    <dbReference type="NCBI Taxonomy" id="347529"/>
    <lineage>
        <taxon>Eukaryota</taxon>
        <taxon>Viridiplantae</taxon>
        <taxon>Streptophyta</taxon>
        <taxon>Embryophyta</taxon>
        <taxon>Tracheophyta</taxon>
        <taxon>Spermatophyta</taxon>
        <taxon>Magnoliopsida</taxon>
        <taxon>eudicotyledons</taxon>
        <taxon>Gunneridae</taxon>
        <taxon>Pentapetalae</taxon>
        <taxon>asterids</taxon>
        <taxon>campanulids</taxon>
        <taxon>Asterales</taxon>
        <taxon>Asteraceae</taxon>
        <taxon>Carduoideae</taxon>
        <taxon>Cardueae</taxon>
        <taxon>Centaureinae</taxon>
        <taxon>Centaurea</taxon>
    </lineage>
</organism>
<reference evidence="3" key="1">
    <citation type="submission" date="2023-03" db="EMBL/GenBank/DDBJ databases">
        <title>Chromosome-scale reference genome and RAD-based genetic map of yellow starthistle (Centaurea solstitialis) reveal putative structural variation and QTLs associated with invader traits.</title>
        <authorList>
            <person name="Reatini B."/>
            <person name="Cang F.A."/>
            <person name="Jiang Q."/>
            <person name="Mckibben M.T.W."/>
            <person name="Barker M.S."/>
            <person name="Rieseberg L.H."/>
            <person name="Dlugosch K.M."/>
        </authorList>
    </citation>
    <scope>NUCLEOTIDE SEQUENCE</scope>
    <source>
        <strain evidence="3">CAN-66</strain>
        <tissue evidence="3">Leaf</tissue>
    </source>
</reference>
<protein>
    <submittedName>
        <fullName evidence="3">Uncharacterized protein</fullName>
    </submittedName>
</protein>
<accession>A0AA38WT75</accession>
<gene>
    <name evidence="3" type="ORF">OSB04_007321</name>
</gene>
<keyword evidence="1" id="KW-0407">Ion channel</keyword>
<keyword evidence="2" id="KW-1133">Transmembrane helix</keyword>
<keyword evidence="1" id="KW-0406">Ion transport</keyword>
<dbReference type="GO" id="GO:0034220">
    <property type="term" value="P:monoatomic ion transmembrane transport"/>
    <property type="evidence" value="ECO:0007669"/>
    <property type="project" value="UniProtKB-KW"/>
</dbReference>
<proteinExistence type="predicted"/>
<keyword evidence="1" id="KW-0813">Transport</keyword>
<keyword evidence="2" id="KW-0472">Membrane</keyword>
<evidence type="ECO:0000256" key="2">
    <source>
        <dbReference type="SAM" id="Phobius"/>
    </source>
</evidence>
<dbReference type="AlphaFoldDB" id="A0AA38WT75"/>
<feature type="transmembrane region" description="Helical" evidence="2">
    <location>
        <begin position="126"/>
        <end position="147"/>
    </location>
</feature>
<sequence>MKLCVDYILGNIEQKLKIRPSETKPSHKMRTRGFEPGVNGIPSTFPTGLTATPQALWFSSTILTINESPSSCITICPCMLRCRLNEYVKNIQHVRNRAENAYDHLQVFIMKIFEPHRWFIPLWNKVFLLFSVLSLFIDPLFFFIPVVEGIQKCVQVDQNLLIY</sequence>
<keyword evidence="2" id="KW-0812">Transmembrane</keyword>
<dbReference type="Proteomes" id="UP001172457">
    <property type="component" value="Chromosome 2"/>
</dbReference>
<dbReference type="PANTHER" id="PTHR45651:SF12">
    <property type="entry name" value="CYCLIC NUCLEOTIDE-GATED ION CHANNEL 15-RELATED"/>
    <property type="match status" value="1"/>
</dbReference>
<keyword evidence="4" id="KW-1185">Reference proteome</keyword>
<evidence type="ECO:0000256" key="1">
    <source>
        <dbReference type="ARBA" id="ARBA00023303"/>
    </source>
</evidence>
<evidence type="ECO:0000313" key="3">
    <source>
        <dbReference type="EMBL" id="KAJ9562161.1"/>
    </source>
</evidence>
<dbReference type="EMBL" id="JARYMX010000002">
    <property type="protein sequence ID" value="KAJ9562161.1"/>
    <property type="molecule type" value="Genomic_DNA"/>
</dbReference>
<evidence type="ECO:0000313" key="4">
    <source>
        <dbReference type="Proteomes" id="UP001172457"/>
    </source>
</evidence>
<name>A0AA38WT75_9ASTR</name>
<comment type="caution">
    <text evidence="3">The sequence shown here is derived from an EMBL/GenBank/DDBJ whole genome shotgun (WGS) entry which is preliminary data.</text>
</comment>